<evidence type="ECO:0000313" key="3">
    <source>
        <dbReference type="Proteomes" id="UP001165366"/>
    </source>
</evidence>
<keyword evidence="1" id="KW-0812">Transmembrane</keyword>
<reference evidence="2" key="1">
    <citation type="submission" date="2022-01" db="EMBL/GenBank/DDBJ databases">
        <authorList>
            <person name="Wang Y."/>
        </authorList>
    </citation>
    <scope>NUCLEOTIDE SEQUENCE</scope>
    <source>
        <strain evidence="2">WB101</strain>
    </source>
</reference>
<protein>
    <submittedName>
        <fullName evidence="2">Uncharacterized protein</fullName>
    </submittedName>
</protein>
<keyword evidence="3" id="KW-1185">Reference proteome</keyword>
<dbReference type="Proteomes" id="UP001165366">
    <property type="component" value="Unassembled WGS sequence"/>
</dbReference>
<sequence length="114" mass="12429">MLGFGLLGAAISSFVREQVTRKDKDQNEPLVKDLVGVLVRGLSAAVVIFLAVVGGLAIFTEGAQQPNAYVLFFTCLVGAVFSDDVWIWARKKLGDNLTGDKEEKETEKTKDPKE</sequence>
<keyword evidence="1" id="KW-1133">Transmembrane helix</keyword>
<feature type="transmembrane region" description="Helical" evidence="1">
    <location>
        <begin position="68"/>
        <end position="89"/>
    </location>
</feature>
<dbReference type="EMBL" id="JAKLWS010000012">
    <property type="protein sequence ID" value="MCG2589126.1"/>
    <property type="molecule type" value="Genomic_DNA"/>
</dbReference>
<organism evidence="2 3">
    <name type="scientific">Rhodohalobacter sulfatireducens</name>
    <dbReference type="NCBI Taxonomy" id="2911366"/>
    <lineage>
        <taxon>Bacteria</taxon>
        <taxon>Pseudomonadati</taxon>
        <taxon>Balneolota</taxon>
        <taxon>Balneolia</taxon>
        <taxon>Balneolales</taxon>
        <taxon>Balneolaceae</taxon>
        <taxon>Rhodohalobacter</taxon>
    </lineage>
</organism>
<gene>
    <name evidence="2" type="ORF">L6773_11140</name>
</gene>
<reference evidence="2" key="2">
    <citation type="submission" date="2024-05" db="EMBL/GenBank/DDBJ databases">
        <title>Rhodohalobacter halophilus gen. nov., sp. nov., a moderately halophilic member of the family Balneolaceae.</title>
        <authorList>
            <person name="Xia J."/>
        </authorList>
    </citation>
    <scope>NUCLEOTIDE SEQUENCE</scope>
    <source>
        <strain evidence="2">WB101</strain>
    </source>
</reference>
<evidence type="ECO:0000313" key="2">
    <source>
        <dbReference type="EMBL" id="MCG2589126.1"/>
    </source>
</evidence>
<comment type="caution">
    <text evidence="2">The sequence shown here is derived from an EMBL/GenBank/DDBJ whole genome shotgun (WGS) entry which is preliminary data.</text>
</comment>
<accession>A0ABS9KE61</accession>
<feature type="transmembrane region" description="Helical" evidence="1">
    <location>
        <begin position="41"/>
        <end position="59"/>
    </location>
</feature>
<evidence type="ECO:0000256" key="1">
    <source>
        <dbReference type="SAM" id="Phobius"/>
    </source>
</evidence>
<keyword evidence="1" id="KW-0472">Membrane</keyword>
<dbReference type="RefSeq" id="WP_237854451.1">
    <property type="nucleotide sequence ID" value="NZ_JAKLWS010000012.1"/>
</dbReference>
<proteinExistence type="predicted"/>
<name>A0ABS9KE61_9BACT</name>